<gene>
    <name evidence="4" type="ORF">CK820_G0024969</name>
</gene>
<evidence type="ECO:0000256" key="1">
    <source>
        <dbReference type="ARBA" id="ARBA00004370"/>
    </source>
</evidence>
<evidence type="ECO:0000313" key="4">
    <source>
        <dbReference type="EMBL" id="PNI97330.1"/>
    </source>
</evidence>
<dbReference type="InterPro" id="IPR023395">
    <property type="entry name" value="MCP_dom_sf"/>
</dbReference>
<accession>A0A2J8QM48</accession>
<organism evidence="4 5">
    <name type="scientific">Pan troglodytes</name>
    <name type="common">Chimpanzee</name>
    <dbReference type="NCBI Taxonomy" id="9598"/>
    <lineage>
        <taxon>Eukaryota</taxon>
        <taxon>Metazoa</taxon>
        <taxon>Chordata</taxon>
        <taxon>Craniata</taxon>
        <taxon>Vertebrata</taxon>
        <taxon>Euteleostomi</taxon>
        <taxon>Mammalia</taxon>
        <taxon>Eutheria</taxon>
        <taxon>Euarchontoglires</taxon>
        <taxon>Primates</taxon>
        <taxon>Haplorrhini</taxon>
        <taxon>Catarrhini</taxon>
        <taxon>Hominidae</taxon>
        <taxon>Pan</taxon>
    </lineage>
</organism>
<evidence type="ECO:0000256" key="3">
    <source>
        <dbReference type="ARBA" id="ARBA00023136"/>
    </source>
</evidence>
<sequence>MALDFLAGCAGGVAGVLVGHPFDTVKALGTERIQDLDLLYSTQNHSHRPEAHGLHTFLHEGSFLSCFLGHSNNQGAVVLTYDEGVTGHPWAWGGEGGWGLAVGAPRLDMMLKFCVALTAFTF</sequence>
<comment type="caution">
    <text evidence="4">The sequence shown here is derived from an EMBL/GenBank/DDBJ whole genome shotgun (WGS) entry which is preliminary data.</text>
</comment>
<keyword evidence="2" id="KW-0812">Transmembrane</keyword>
<dbReference type="SUPFAM" id="SSF103506">
    <property type="entry name" value="Mitochondrial carrier"/>
    <property type="match status" value="1"/>
</dbReference>
<evidence type="ECO:0000313" key="5">
    <source>
        <dbReference type="Proteomes" id="UP000236370"/>
    </source>
</evidence>
<dbReference type="AlphaFoldDB" id="A0A2J8QM48"/>
<comment type="subcellular location">
    <subcellularLocation>
        <location evidence="1">Membrane</location>
    </subcellularLocation>
</comment>
<dbReference type="EMBL" id="NBAG03000028">
    <property type="protein sequence ID" value="PNI97330.1"/>
    <property type="molecule type" value="Genomic_DNA"/>
</dbReference>
<name>A0A2J8QM48_PANTR</name>
<dbReference type="GO" id="GO:0016020">
    <property type="term" value="C:membrane"/>
    <property type="evidence" value="ECO:0007669"/>
    <property type="project" value="UniProtKB-SubCell"/>
</dbReference>
<keyword evidence="3" id="KW-0472">Membrane</keyword>
<dbReference type="Proteomes" id="UP000236370">
    <property type="component" value="Unassembled WGS sequence"/>
</dbReference>
<evidence type="ECO:0000256" key="2">
    <source>
        <dbReference type="ARBA" id="ARBA00022692"/>
    </source>
</evidence>
<proteinExistence type="predicted"/>
<reference evidence="4 5" key="1">
    <citation type="submission" date="2017-12" db="EMBL/GenBank/DDBJ databases">
        <title>High-resolution comparative analysis of great ape genomes.</title>
        <authorList>
            <person name="Pollen A."/>
            <person name="Hastie A."/>
            <person name="Hormozdiari F."/>
            <person name="Dougherty M."/>
            <person name="Liu R."/>
            <person name="Chaisson M."/>
            <person name="Hoppe E."/>
            <person name="Hill C."/>
            <person name="Pang A."/>
            <person name="Hillier L."/>
            <person name="Baker C."/>
            <person name="Armstrong J."/>
            <person name="Shendure J."/>
            <person name="Paten B."/>
            <person name="Wilson R."/>
            <person name="Chao H."/>
            <person name="Schneider V."/>
            <person name="Ventura M."/>
            <person name="Kronenberg Z."/>
            <person name="Murali S."/>
            <person name="Gordon D."/>
            <person name="Cantsilieris S."/>
            <person name="Munson K."/>
            <person name="Nelson B."/>
            <person name="Raja A."/>
            <person name="Underwood J."/>
            <person name="Diekhans M."/>
            <person name="Fiddes I."/>
            <person name="Haussler D."/>
            <person name="Eichler E."/>
        </authorList>
    </citation>
    <scope>NUCLEOTIDE SEQUENCE [LARGE SCALE GENOMIC DNA]</scope>
    <source>
        <strain evidence="4">Yerkes chimp pedigree #C0471</strain>
    </source>
</reference>
<protein>
    <submittedName>
        <fullName evidence="4">SLC25A29 isoform 5</fullName>
    </submittedName>
</protein>